<dbReference type="Gene3D" id="4.10.240.10">
    <property type="entry name" value="Zn(2)-C6 fungal-type DNA-binding domain"/>
    <property type="match status" value="1"/>
</dbReference>
<evidence type="ECO:0000259" key="6">
    <source>
        <dbReference type="PROSITE" id="PS50048"/>
    </source>
</evidence>
<dbReference type="Pfam" id="PF00172">
    <property type="entry name" value="Zn_clus"/>
    <property type="match status" value="1"/>
</dbReference>
<dbReference type="OrthoDB" id="269227at2759"/>
<evidence type="ECO:0000256" key="3">
    <source>
        <dbReference type="ARBA" id="ARBA00023163"/>
    </source>
</evidence>
<comment type="caution">
    <text evidence="7">The sequence shown here is derived from an EMBL/GenBank/DDBJ whole genome shotgun (WGS) entry which is preliminary data.</text>
</comment>
<evidence type="ECO:0000256" key="1">
    <source>
        <dbReference type="ARBA" id="ARBA00023015"/>
    </source>
</evidence>
<name>A0A9W4J6Y6_9EURO</name>
<feature type="region of interest" description="Disordered" evidence="5">
    <location>
        <begin position="1"/>
        <end position="24"/>
    </location>
</feature>
<evidence type="ECO:0000256" key="2">
    <source>
        <dbReference type="ARBA" id="ARBA00023125"/>
    </source>
</evidence>
<evidence type="ECO:0000313" key="7">
    <source>
        <dbReference type="EMBL" id="CAG8378250.1"/>
    </source>
</evidence>
<gene>
    <name evidence="7" type="ORF">PSALAMII_LOCUS5487</name>
</gene>
<proteinExistence type="predicted"/>
<reference evidence="7" key="1">
    <citation type="submission" date="2021-07" db="EMBL/GenBank/DDBJ databases">
        <authorList>
            <person name="Branca A.L. A."/>
        </authorList>
    </citation>
    <scope>NUCLEOTIDE SEQUENCE</scope>
</reference>
<dbReference type="InterPro" id="IPR001138">
    <property type="entry name" value="Zn2Cys6_DnaBD"/>
</dbReference>
<feature type="domain" description="Zn(2)-C6 fungal-type" evidence="6">
    <location>
        <begin position="26"/>
        <end position="55"/>
    </location>
</feature>
<evidence type="ECO:0000256" key="5">
    <source>
        <dbReference type="SAM" id="MobiDB-lite"/>
    </source>
</evidence>
<evidence type="ECO:0000313" key="8">
    <source>
        <dbReference type="Proteomes" id="UP001152649"/>
    </source>
</evidence>
<protein>
    <recommendedName>
        <fullName evidence="6">Zn(2)-C6 fungal-type domain-containing protein</fullName>
    </recommendedName>
</protein>
<dbReference type="PROSITE" id="PS50048">
    <property type="entry name" value="ZN2_CY6_FUNGAL_2"/>
    <property type="match status" value="1"/>
</dbReference>
<dbReference type="InterPro" id="IPR036864">
    <property type="entry name" value="Zn2-C6_fun-type_DNA-bd_sf"/>
</dbReference>
<dbReference type="GO" id="GO:0008270">
    <property type="term" value="F:zinc ion binding"/>
    <property type="evidence" value="ECO:0007669"/>
    <property type="project" value="InterPro"/>
</dbReference>
<organism evidence="7 8">
    <name type="scientific">Penicillium salamii</name>
    <dbReference type="NCBI Taxonomy" id="1612424"/>
    <lineage>
        <taxon>Eukaryota</taxon>
        <taxon>Fungi</taxon>
        <taxon>Dikarya</taxon>
        <taxon>Ascomycota</taxon>
        <taxon>Pezizomycotina</taxon>
        <taxon>Eurotiomycetes</taxon>
        <taxon>Eurotiomycetidae</taxon>
        <taxon>Eurotiales</taxon>
        <taxon>Aspergillaceae</taxon>
        <taxon>Penicillium</taxon>
    </lineage>
</organism>
<sequence length="55" mass="6405">MMQNQPLASVDTPVAKRAKRPRAAQACDRCRLKKYKCDEQYPCLHCKSKELRNPK</sequence>
<dbReference type="Proteomes" id="UP001152649">
    <property type="component" value="Unassembled WGS sequence"/>
</dbReference>
<dbReference type="GO" id="GO:0003677">
    <property type="term" value="F:DNA binding"/>
    <property type="evidence" value="ECO:0007669"/>
    <property type="project" value="UniProtKB-KW"/>
</dbReference>
<accession>A0A9W4J6Y6</accession>
<keyword evidence="2" id="KW-0238">DNA-binding</keyword>
<keyword evidence="8" id="KW-1185">Reference proteome</keyword>
<evidence type="ECO:0000256" key="4">
    <source>
        <dbReference type="ARBA" id="ARBA00023242"/>
    </source>
</evidence>
<dbReference type="EMBL" id="CAJVPG010000222">
    <property type="protein sequence ID" value="CAG8378250.1"/>
    <property type="molecule type" value="Genomic_DNA"/>
</dbReference>
<dbReference type="SUPFAM" id="SSF57701">
    <property type="entry name" value="Zn2/Cys6 DNA-binding domain"/>
    <property type="match status" value="1"/>
</dbReference>
<dbReference type="AlphaFoldDB" id="A0A9W4J6Y6"/>
<keyword evidence="4" id="KW-0539">Nucleus</keyword>
<dbReference type="GO" id="GO:0000981">
    <property type="term" value="F:DNA-binding transcription factor activity, RNA polymerase II-specific"/>
    <property type="evidence" value="ECO:0007669"/>
    <property type="project" value="InterPro"/>
</dbReference>
<keyword evidence="3" id="KW-0804">Transcription</keyword>
<keyword evidence="1" id="KW-0805">Transcription regulation</keyword>